<sequence length="130" mass="13765">MSVCILRAKMCASWLAKGVVVERGGAAGDAAAAAADWLASHTPNFAQRTVAATVAMDPWVGRIAAVRCGAARWLPHKLRPDLEPTDREVSKEAAVASAAAAGFLMQRRTCRTPTTATTARDASVRVRLCF</sequence>
<dbReference type="EMBL" id="BRXU01000038">
    <property type="protein sequence ID" value="GLC60793.1"/>
    <property type="molecule type" value="Genomic_DNA"/>
</dbReference>
<evidence type="ECO:0000313" key="2">
    <source>
        <dbReference type="Proteomes" id="UP001165080"/>
    </source>
</evidence>
<organism evidence="1 2">
    <name type="scientific">Pleodorina starrii</name>
    <dbReference type="NCBI Taxonomy" id="330485"/>
    <lineage>
        <taxon>Eukaryota</taxon>
        <taxon>Viridiplantae</taxon>
        <taxon>Chlorophyta</taxon>
        <taxon>core chlorophytes</taxon>
        <taxon>Chlorophyceae</taxon>
        <taxon>CS clade</taxon>
        <taxon>Chlamydomonadales</taxon>
        <taxon>Volvocaceae</taxon>
        <taxon>Pleodorina</taxon>
    </lineage>
</organism>
<protein>
    <submittedName>
        <fullName evidence="1">Uncharacterized protein</fullName>
    </submittedName>
</protein>
<accession>A0A9W6F916</accession>
<dbReference type="Proteomes" id="UP001165080">
    <property type="component" value="Unassembled WGS sequence"/>
</dbReference>
<gene>
    <name evidence="1" type="primary">PLEST007853</name>
    <name evidence="1" type="ORF">PLESTB_001671700</name>
</gene>
<name>A0A9W6F916_9CHLO</name>
<reference evidence="1 2" key="1">
    <citation type="journal article" date="2023" name="Commun. Biol.">
        <title>Reorganization of the ancestral sex-determining regions during the evolution of trioecy in Pleodorina starrii.</title>
        <authorList>
            <person name="Takahashi K."/>
            <person name="Suzuki S."/>
            <person name="Kawai-Toyooka H."/>
            <person name="Yamamoto K."/>
            <person name="Hamaji T."/>
            <person name="Ootsuki R."/>
            <person name="Yamaguchi H."/>
            <person name="Kawachi M."/>
            <person name="Higashiyama T."/>
            <person name="Nozaki H."/>
        </authorList>
    </citation>
    <scope>NUCLEOTIDE SEQUENCE [LARGE SCALE GENOMIC DNA]</scope>
    <source>
        <strain evidence="1 2">NIES-4479</strain>
    </source>
</reference>
<dbReference type="AlphaFoldDB" id="A0A9W6F916"/>
<keyword evidence="2" id="KW-1185">Reference proteome</keyword>
<comment type="caution">
    <text evidence="1">The sequence shown here is derived from an EMBL/GenBank/DDBJ whole genome shotgun (WGS) entry which is preliminary data.</text>
</comment>
<evidence type="ECO:0000313" key="1">
    <source>
        <dbReference type="EMBL" id="GLC60793.1"/>
    </source>
</evidence>
<proteinExistence type="predicted"/>